<dbReference type="InterPro" id="IPR009075">
    <property type="entry name" value="AcylCo_DH/oxidase_C"/>
</dbReference>
<reference evidence="10" key="2">
    <citation type="submission" date="2020-09" db="EMBL/GenBank/DDBJ databases">
        <authorList>
            <person name="Sun Q."/>
            <person name="Ohkuma M."/>
        </authorList>
    </citation>
    <scope>NUCLEOTIDE SEQUENCE</scope>
    <source>
        <strain evidence="10">JCM 3086</strain>
    </source>
</reference>
<dbReference type="FunFam" id="1.20.140.10:FF:000001">
    <property type="entry name" value="Acyl-CoA dehydrogenase"/>
    <property type="match status" value="1"/>
</dbReference>
<comment type="cofactor">
    <cofactor evidence="1 6">
        <name>FAD</name>
        <dbReference type="ChEBI" id="CHEBI:57692"/>
    </cofactor>
</comment>
<evidence type="ECO:0000313" key="11">
    <source>
        <dbReference type="Proteomes" id="UP000657574"/>
    </source>
</evidence>
<keyword evidence="5 6" id="KW-0560">Oxidoreductase</keyword>
<evidence type="ECO:0000256" key="5">
    <source>
        <dbReference type="ARBA" id="ARBA00023002"/>
    </source>
</evidence>
<evidence type="ECO:0000256" key="1">
    <source>
        <dbReference type="ARBA" id="ARBA00001974"/>
    </source>
</evidence>
<keyword evidence="3 6" id="KW-0285">Flavoprotein</keyword>
<dbReference type="RefSeq" id="WP_189314293.1">
    <property type="nucleotide sequence ID" value="NZ_BMQA01000024.1"/>
</dbReference>
<reference evidence="10" key="1">
    <citation type="journal article" date="2014" name="Int. J. Syst. Evol. Microbiol.">
        <title>Complete genome sequence of Corynebacterium casei LMG S-19264T (=DSM 44701T), isolated from a smear-ripened cheese.</title>
        <authorList>
            <consortium name="US DOE Joint Genome Institute (JGI-PGF)"/>
            <person name="Walter F."/>
            <person name="Albersmeier A."/>
            <person name="Kalinowski J."/>
            <person name="Ruckert C."/>
        </authorList>
    </citation>
    <scope>NUCLEOTIDE SEQUENCE</scope>
    <source>
        <strain evidence="10">JCM 3086</strain>
    </source>
</reference>
<evidence type="ECO:0000313" key="10">
    <source>
        <dbReference type="EMBL" id="GGJ39879.1"/>
    </source>
</evidence>
<feature type="domain" description="Acyl-CoA oxidase/dehydrogenase middle" evidence="8">
    <location>
        <begin position="129"/>
        <end position="223"/>
    </location>
</feature>
<dbReference type="Pfam" id="PF02770">
    <property type="entry name" value="Acyl-CoA_dh_M"/>
    <property type="match status" value="1"/>
</dbReference>
<dbReference type="GO" id="GO:0003995">
    <property type="term" value="F:acyl-CoA dehydrogenase activity"/>
    <property type="evidence" value="ECO:0007669"/>
    <property type="project" value="InterPro"/>
</dbReference>
<evidence type="ECO:0000256" key="6">
    <source>
        <dbReference type="RuleBase" id="RU362125"/>
    </source>
</evidence>
<keyword evidence="4 6" id="KW-0274">FAD</keyword>
<evidence type="ECO:0000259" key="8">
    <source>
        <dbReference type="Pfam" id="PF02770"/>
    </source>
</evidence>
<comment type="caution">
    <text evidence="10">The sequence shown here is derived from an EMBL/GenBank/DDBJ whole genome shotgun (WGS) entry which is preliminary data.</text>
</comment>
<dbReference type="InterPro" id="IPR006091">
    <property type="entry name" value="Acyl-CoA_Oxase/DH_mid-dom"/>
</dbReference>
<evidence type="ECO:0000256" key="4">
    <source>
        <dbReference type="ARBA" id="ARBA00022827"/>
    </source>
</evidence>
<dbReference type="InterPro" id="IPR009100">
    <property type="entry name" value="AcylCoA_DH/oxidase_NM_dom_sf"/>
</dbReference>
<accession>A0A917L475</accession>
<dbReference type="GO" id="GO:0050660">
    <property type="term" value="F:flavin adenine dinucleotide binding"/>
    <property type="evidence" value="ECO:0007669"/>
    <property type="project" value="InterPro"/>
</dbReference>
<dbReference type="Gene3D" id="2.40.110.10">
    <property type="entry name" value="Butyryl-CoA Dehydrogenase, subunit A, domain 2"/>
    <property type="match status" value="1"/>
</dbReference>
<proteinExistence type="inferred from homology"/>
<dbReference type="EMBL" id="BMQA01000024">
    <property type="protein sequence ID" value="GGJ39879.1"/>
    <property type="molecule type" value="Genomic_DNA"/>
</dbReference>
<dbReference type="PANTHER" id="PTHR43884">
    <property type="entry name" value="ACYL-COA DEHYDROGENASE"/>
    <property type="match status" value="1"/>
</dbReference>
<dbReference type="Proteomes" id="UP000657574">
    <property type="component" value="Unassembled WGS sequence"/>
</dbReference>
<dbReference type="Pfam" id="PF02771">
    <property type="entry name" value="Acyl-CoA_dh_N"/>
    <property type="match status" value="1"/>
</dbReference>
<dbReference type="SUPFAM" id="SSF47203">
    <property type="entry name" value="Acyl-CoA dehydrogenase C-terminal domain-like"/>
    <property type="match status" value="1"/>
</dbReference>
<keyword evidence="11" id="KW-1185">Reference proteome</keyword>
<dbReference type="FunFam" id="1.10.540.10:FF:000002">
    <property type="entry name" value="Acyl-CoA dehydrogenase FadE19"/>
    <property type="match status" value="1"/>
</dbReference>
<dbReference type="PANTHER" id="PTHR43884:SF12">
    <property type="entry name" value="ISOVALERYL-COA DEHYDROGENASE, MITOCHONDRIAL-RELATED"/>
    <property type="match status" value="1"/>
</dbReference>
<dbReference type="Gene3D" id="1.10.540.10">
    <property type="entry name" value="Acyl-CoA dehydrogenase/oxidase, N-terminal domain"/>
    <property type="match status" value="1"/>
</dbReference>
<name>A0A917L475_9ACTN</name>
<evidence type="ECO:0000259" key="7">
    <source>
        <dbReference type="Pfam" id="PF00441"/>
    </source>
</evidence>
<sequence>MTKDLLEAAPAPAEREEFLRLVRTFAQERVAPRVQEYDAAEKIPDDLLTEMAQLGFFGGVVPLEWGGLGLDHVTFARMIEEISRVDHCLGVLMSMPSALVGSGLLTFGTDDQKKRWLVPLAEGRIFGGAGVTEPRSGSDVAGTQTRYERTGTGFVLRGAKAWITNLDRASFFVTFATKDPSLGRGGLSAFIVPADTPGVLKNPVHNKLGFRPLCSGDLTFDEVELEPDALLGEEGQGFSVAMNAVERGRLSVASRAVGLAQSCLEASVRYAEERVVFGRPISDFQMVQQKIADMAVSVQAARLLTEQCAVAMQRGERARIEASMAKLYASDTAQAAATEAVQIHGAYGVSEDYGVARAYRDAKVFQIVEGVNDIHRLLIARNAFATGGRESRP</sequence>
<dbReference type="PIRSF" id="PIRSF016578">
    <property type="entry name" value="HsaA"/>
    <property type="match status" value="1"/>
</dbReference>
<comment type="similarity">
    <text evidence="2 6">Belongs to the acyl-CoA dehydrogenase family.</text>
</comment>
<dbReference type="InterPro" id="IPR013786">
    <property type="entry name" value="AcylCoA_DH/ox_N"/>
</dbReference>
<evidence type="ECO:0000256" key="2">
    <source>
        <dbReference type="ARBA" id="ARBA00009347"/>
    </source>
</evidence>
<dbReference type="SUPFAM" id="SSF56645">
    <property type="entry name" value="Acyl-CoA dehydrogenase NM domain-like"/>
    <property type="match status" value="1"/>
</dbReference>
<organism evidence="10 11">
    <name type="scientific">Streptomyces brasiliensis</name>
    <dbReference type="NCBI Taxonomy" id="1954"/>
    <lineage>
        <taxon>Bacteria</taxon>
        <taxon>Bacillati</taxon>
        <taxon>Actinomycetota</taxon>
        <taxon>Actinomycetes</taxon>
        <taxon>Kitasatosporales</taxon>
        <taxon>Streptomycetaceae</taxon>
        <taxon>Streptomyces</taxon>
    </lineage>
</organism>
<dbReference type="AlphaFoldDB" id="A0A917L475"/>
<dbReference type="InterPro" id="IPR036250">
    <property type="entry name" value="AcylCo_DH-like_C"/>
</dbReference>
<dbReference type="Gene3D" id="1.20.140.10">
    <property type="entry name" value="Butyryl-CoA Dehydrogenase, subunit A, domain 3"/>
    <property type="match status" value="1"/>
</dbReference>
<gene>
    <name evidence="10" type="ORF">GCM10010121_058730</name>
</gene>
<dbReference type="InterPro" id="IPR037069">
    <property type="entry name" value="AcylCoA_DH/ox_N_sf"/>
</dbReference>
<dbReference type="InterPro" id="IPR046373">
    <property type="entry name" value="Acyl-CoA_Oxase/DH_mid-dom_sf"/>
</dbReference>
<feature type="domain" description="Acyl-CoA dehydrogenase/oxidase C-terminal" evidence="7">
    <location>
        <begin position="235"/>
        <end position="383"/>
    </location>
</feature>
<evidence type="ECO:0000256" key="3">
    <source>
        <dbReference type="ARBA" id="ARBA00022630"/>
    </source>
</evidence>
<dbReference type="InterPro" id="IPR006089">
    <property type="entry name" value="Acyl-CoA_DH_CS"/>
</dbReference>
<dbReference type="PROSITE" id="PS00072">
    <property type="entry name" value="ACYL_COA_DH_1"/>
    <property type="match status" value="1"/>
</dbReference>
<dbReference type="Pfam" id="PF00441">
    <property type="entry name" value="Acyl-CoA_dh_1"/>
    <property type="match status" value="1"/>
</dbReference>
<evidence type="ECO:0000259" key="9">
    <source>
        <dbReference type="Pfam" id="PF02771"/>
    </source>
</evidence>
<protein>
    <submittedName>
        <fullName evidence="10">Acyl-CoA dehydrogenase</fullName>
    </submittedName>
</protein>
<feature type="domain" description="Acyl-CoA dehydrogenase/oxidase N-terminal" evidence="9">
    <location>
        <begin position="13"/>
        <end position="123"/>
    </location>
</feature>